<protein>
    <submittedName>
        <fullName evidence="1">Uncharacterized protein</fullName>
    </submittedName>
</protein>
<comment type="caution">
    <text evidence="1">The sequence shown here is derived from an EMBL/GenBank/DDBJ whole genome shotgun (WGS) entry which is preliminary data.</text>
</comment>
<name>A0A366EPC1_9HYPH</name>
<organism evidence="1 2">
    <name type="scientific">Roseiarcus fermentans</name>
    <dbReference type="NCBI Taxonomy" id="1473586"/>
    <lineage>
        <taxon>Bacteria</taxon>
        <taxon>Pseudomonadati</taxon>
        <taxon>Pseudomonadota</taxon>
        <taxon>Alphaproteobacteria</taxon>
        <taxon>Hyphomicrobiales</taxon>
        <taxon>Roseiarcaceae</taxon>
        <taxon>Roseiarcus</taxon>
    </lineage>
</organism>
<dbReference type="Proteomes" id="UP000253529">
    <property type="component" value="Unassembled WGS sequence"/>
</dbReference>
<keyword evidence="2" id="KW-1185">Reference proteome</keyword>
<reference evidence="1 2" key="1">
    <citation type="submission" date="2018-06" db="EMBL/GenBank/DDBJ databases">
        <title>Genomic Encyclopedia of Type Strains, Phase IV (KMG-IV): sequencing the most valuable type-strain genomes for metagenomic binning, comparative biology and taxonomic classification.</title>
        <authorList>
            <person name="Goeker M."/>
        </authorList>
    </citation>
    <scope>NUCLEOTIDE SEQUENCE [LARGE SCALE GENOMIC DNA]</scope>
    <source>
        <strain evidence="1 2">DSM 24875</strain>
    </source>
</reference>
<evidence type="ECO:0000313" key="1">
    <source>
        <dbReference type="EMBL" id="RBP03826.1"/>
    </source>
</evidence>
<sequence length="187" mass="19728">MIVIADTRRQAKSFAAINGSTFKMTSMAVFKAALAAGEPEPVRCAAIAESCGVRILTYPSQARRQREGDTMAASSLLRALADHGEDALRLALTAIMASRGSKCGLVDSANVRALARLFREHPMKPETVKAAFARIDLRAARAEARRDGFQSLALDMKAAVAKRLLALAKAGARAPALPAPAAEGRAA</sequence>
<dbReference type="EMBL" id="QNRK01000042">
    <property type="protein sequence ID" value="RBP03826.1"/>
    <property type="molecule type" value="Genomic_DNA"/>
</dbReference>
<accession>A0A366EPC1</accession>
<gene>
    <name evidence="1" type="ORF">DFR50_14274</name>
</gene>
<proteinExistence type="predicted"/>
<evidence type="ECO:0000313" key="2">
    <source>
        <dbReference type="Proteomes" id="UP000253529"/>
    </source>
</evidence>
<dbReference type="AlphaFoldDB" id="A0A366EPC1"/>